<reference evidence="2" key="1">
    <citation type="submission" date="2022-11" db="UniProtKB">
        <authorList>
            <consortium name="WormBaseParasite"/>
        </authorList>
    </citation>
    <scope>IDENTIFICATION</scope>
</reference>
<organism evidence="1 2">
    <name type="scientific">Panagrolaimus sp. JU765</name>
    <dbReference type="NCBI Taxonomy" id="591449"/>
    <lineage>
        <taxon>Eukaryota</taxon>
        <taxon>Metazoa</taxon>
        <taxon>Ecdysozoa</taxon>
        <taxon>Nematoda</taxon>
        <taxon>Chromadorea</taxon>
        <taxon>Rhabditida</taxon>
        <taxon>Tylenchina</taxon>
        <taxon>Panagrolaimomorpha</taxon>
        <taxon>Panagrolaimoidea</taxon>
        <taxon>Panagrolaimidae</taxon>
        <taxon>Panagrolaimus</taxon>
    </lineage>
</organism>
<sequence length="98" mass="10997">MTASEEIKPRFMTPKEYLDIQRARGGCSDDFKQTMVRSFKLGVGIGVPFGIYVSYMNNHRTVKAFASKTFFTTLSSVAFFGAIGVMFAGYNCLKVERE</sequence>
<evidence type="ECO:0000313" key="2">
    <source>
        <dbReference type="WBParaSite" id="JU765_v2.g5699.t1"/>
    </source>
</evidence>
<proteinExistence type="predicted"/>
<dbReference type="WBParaSite" id="JU765_v2.g5699.t1">
    <property type="protein sequence ID" value="JU765_v2.g5699.t1"/>
    <property type="gene ID" value="JU765_v2.g5699"/>
</dbReference>
<protein>
    <submittedName>
        <fullName evidence="2">Uncharacterized protein</fullName>
    </submittedName>
</protein>
<evidence type="ECO:0000313" key="1">
    <source>
        <dbReference type="Proteomes" id="UP000887576"/>
    </source>
</evidence>
<accession>A0AC34RD74</accession>
<name>A0AC34RD74_9BILA</name>
<dbReference type="Proteomes" id="UP000887576">
    <property type="component" value="Unplaced"/>
</dbReference>